<feature type="compositionally biased region" description="Polar residues" evidence="1">
    <location>
        <begin position="817"/>
        <end position="840"/>
    </location>
</feature>
<evidence type="ECO:0000259" key="2">
    <source>
        <dbReference type="PROSITE" id="PS51184"/>
    </source>
</evidence>
<comment type="caution">
    <text evidence="3">The sequence shown here is derived from an EMBL/GenBank/DDBJ whole genome shotgun (WGS) entry which is preliminary data.</text>
</comment>
<dbReference type="SUPFAM" id="SSF51197">
    <property type="entry name" value="Clavaminate synthase-like"/>
    <property type="match status" value="1"/>
</dbReference>
<sequence>MSIEQPRRRTQTLPAAIDNDSVELDRGNSATCSDCQNDRLGMGSFLNPISSSNIKITSRGWSLSDVESYPNFIRVPRVSALNFDEEATQTRIEQYEKNGIPCIIEGYHKHPKWTDILTPEWLREHGPKDISVRNIHNYTDSQMPMEEFITKCRDASPFIEPNETERLYGKDVVCPPEWEQWIADSEVIPSRLLPGGENDLLKVLPENATVETLMCYLGIGDTFTPSHKDLCASSGHNLLVYTESDGSSFWFMTKSDDARIVTEYFHTLNQELDHETHVTTLNEWKRAPFKIYVAEQKLGDLVLVPPRSCHQVVNYGGITVKVSWSRMTFDGLVTALYHELPLYRRVCRLETYRVKSTFYLTLRKYIRDLNTCTDLDKRAPLVERLSFACQVFDDVLLQEYDPGHATMHFVSKRHDDVCDLSCDFCGADIFQSYFGCLDCVPAEAWEDGCVICPGCYIEGRSCRCGKMEPVQFRDFSALKKVRISAQETLQRIWKTGIGQPVSFESEESLFDGTRGTFRAGCLSARYRKTQDGRRNRVCSGMSERNPSHDAPSYGVIQCKDCHRTKCLPHHLIHNKLHAINVTLQREYHPKNHHQFHKDARNKYDPGLESFSKSEELGSRPDSDIQWVNLALSFGTCKPFRPEHLCLGWYDKDFVPLQVSITSMPSIRDVLKEQSPLPSAPTAGPSTRRIRSSSEAFPEVSSRRPAKKRRRRMLLDCVLVLNSASFGYPLLRLPKDYAYQISETGTEEDTHLLENTQAGSHRGLGDQSEQPIPGPSRPRGASNGKRSAVKKPVAKDGPSTSSPLPSGLKFHKIKRNGDASSQQLSMVPQSSMTTSNSNPTLRSDLGINTRPREDLENMVRDLLQ</sequence>
<evidence type="ECO:0000313" key="4">
    <source>
        <dbReference type="Proteomes" id="UP000559256"/>
    </source>
</evidence>
<feature type="region of interest" description="Disordered" evidence="1">
    <location>
        <begin position="596"/>
        <end position="618"/>
    </location>
</feature>
<feature type="region of interest" description="Disordered" evidence="1">
    <location>
        <begin position="672"/>
        <end position="704"/>
    </location>
</feature>
<dbReference type="Pfam" id="PF02373">
    <property type="entry name" value="JmjC"/>
    <property type="match status" value="1"/>
</dbReference>
<dbReference type="EMBL" id="JAACJM010000003">
    <property type="protein sequence ID" value="KAF5373885.1"/>
    <property type="molecule type" value="Genomic_DNA"/>
</dbReference>
<dbReference type="SMART" id="SM00558">
    <property type="entry name" value="JmjC"/>
    <property type="match status" value="1"/>
</dbReference>
<feature type="domain" description="JmjC" evidence="2">
    <location>
        <begin position="175"/>
        <end position="343"/>
    </location>
</feature>
<accession>A0A8H5GZM6</accession>
<keyword evidence="4" id="KW-1185">Reference proteome</keyword>
<evidence type="ECO:0000313" key="3">
    <source>
        <dbReference type="EMBL" id="KAF5373885.1"/>
    </source>
</evidence>
<dbReference type="Proteomes" id="UP000559256">
    <property type="component" value="Unassembled WGS sequence"/>
</dbReference>
<feature type="region of interest" description="Disordered" evidence="1">
    <location>
        <begin position="757"/>
        <end position="863"/>
    </location>
</feature>
<dbReference type="InterPro" id="IPR003347">
    <property type="entry name" value="JmjC_dom"/>
</dbReference>
<name>A0A8H5GZM6_9AGAR</name>
<dbReference type="OrthoDB" id="298344at2759"/>
<dbReference type="AlphaFoldDB" id="A0A8H5GZM6"/>
<feature type="compositionally biased region" description="Low complexity" evidence="1">
    <location>
        <begin position="796"/>
        <end position="807"/>
    </location>
</feature>
<protein>
    <recommendedName>
        <fullName evidence="2">JmjC domain-containing protein</fullName>
    </recommendedName>
</protein>
<gene>
    <name evidence="3" type="ORF">D9758_000647</name>
</gene>
<dbReference type="Gene3D" id="2.60.120.650">
    <property type="entry name" value="Cupin"/>
    <property type="match status" value="1"/>
</dbReference>
<reference evidence="3 4" key="1">
    <citation type="journal article" date="2020" name="ISME J.">
        <title>Uncovering the hidden diversity of litter-decomposition mechanisms in mushroom-forming fungi.</title>
        <authorList>
            <person name="Floudas D."/>
            <person name="Bentzer J."/>
            <person name="Ahren D."/>
            <person name="Johansson T."/>
            <person name="Persson P."/>
            <person name="Tunlid A."/>
        </authorList>
    </citation>
    <scope>NUCLEOTIDE SEQUENCE [LARGE SCALE GENOMIC DNA]</scope>
    <source>
        <strain evidence="3 4">CBS 291.85</strain>
    </source>
</reference>
<proteinExistence type="predicted"/>
<dbReference type="PROSITE" id="PS51184">
    <property type="entry name" value="JMJC"/>
    <property type="match status" value="1"/>
</dbReference>
<evidence type="ECO:0000256" key="1">
    <source>
        <dbReference type="SAM" id="MobiDB-lite"/>
    </source>
</evidence>
<feature type="compositionally biased region" description="Basic and acidic residues" evidence="1">
    <location>
        <begin position="849"/>
        <end position="863"/>
    </location>
</feature>
<organism evidence="3 4">
    <name type="scientific">Tetrapyrgos nigripes</name>
    <dbReference type="NCBI Taxonomy" id="182062"/>
    <lineage>
        <taxon>Eukaryota</taxon>
        <taxon>Fungi</taxon>
        <taxon>Dikarya</taxon>
        <taxon>Basidiomycota</taxon>
        <taxon>Agaricomycotina</taxon>
        <taxon>Agaricomycetes</taxon>
        <taxon>Agaricomycetidae</taxon>
        <taxon>Agaricales</taxon>
        <taxon>Marasmiineae</taxon>
        <taxon>Marasmiaceae</taxon>
        <taxon>Tetrapyrgos</taxon>
    </lineage>
</organism>